<evidence type="ECO:0000256" key="1">
    <source>
        <dbReference type="ARBA" id="ARBA00004429"/>
    </source>
</evidence>
<sequence>MFNQWKEIYQYREFLKNNVSKDLRTRYKGSFLGFLWTFLNPILMLIVYSTLFSVIIKMDVKDYPIFLFCTLLSWNFFQTTLQSSSSIIVLSGNLIKKVYFPQEILPISIMAGGLINYLYGLLVLIPALIIFGYYPDIHYIWLPIIIVIQSILILACAFFISALTVFFRDLEHMLSIFLTALLYLTPVLYPITMVPEEFRWLFSWNPMATIITSYRDVFYYHRAPAWDSLLLIGICSLCLLFLTQYYFHRLKGKFIEEI</sequence>
<evidence type="ECO:0000313" key="11">
    <source>
        <dbReference type="EMBL" id="KZE70490.1"/>
    </source>
</evidence>
<dbReference type="PROSITE" id="PS51012">
    <property type="entry name" value="ABC_TM2"/>
    <property type="match status" value="1"/>
</dbReference>
<evidence type="ECO:0000256" key="6">
    <source>
        <dbReference type="ARBA" id="ARBA00022692"/>
    </source>
</evidence>
<keyword evidence="6 9" id="KW-0812">Transmembrane</keyword>
<organism evidence="11 12">
    <name type="scientific">Paenibacillus elgii</name>
    <dbReference type="NCBI Taxonomy" id="189691"/>
    <lineage>
        <taxon>Bacteria</taxon>
        <taxon>Bacillati</taxon>
        <taxon>Bacillota</taxon>
        <taxon>Bacilli</taxon>
        <taxon>Bacillales</taxon>
        <taxon>Paenibacillaceae</taxon>
        <taxon>Paenibacillus</taxon>
    </lineage>
</organism>
<evidence type="ECO:0000256" key="3">
    <source>
        <dbReference type="ARBA" id="ARBA00022448"/>
    </source>
</evidence>
<dbReference type="GO" id="GO:0140359">
    <property type="term" value="F:ABC-type transporter activity"/>
    <property type="evidence" value="ECO:0007669"/>
    <property type="project" value="InterPro"/>
</dbReference>
<dbReference type="InterPro" id="IPR013525">
    <property type="entry name" value="ABC2_TM"/>
</dbReference>
<dbReference type="GO" id="GO:0015920">
    <property type="term" value="P:lipopolysaccharide transport"/>
    <property type="evidence" value="ECO:0007669"/>
    <property type="project" value="TreeGrafter"/>
</dbReference>
<evidence type="ECO:0000256" key="5">
    <source>
        <dbReference type="ARBA" id="ARBA00022519"/>
    </source>
</evidence>
<proteinExistence type="inferred from homology"/>
<name>A0A163SZH3_9BACL</name>
<keyword evidence="7 9" id="KW-1133">Transmembrane helix</keyword>
<dbReference type="OrthoDB" id="9794365at2"/>
<evidence type="ECO:0000256" key="8">
    <source>
        <dbReference type="ARBA" id="ARBA00023136"/>
    </source>
</evidence>
<evidence type="ECO:0000256" key="2">
    <source>
        <dbReference type="ARBA" id="ARBA00007783"/>
    </source>
</evidence>
<keyword evidence="5" id="KW-0997">Cell inner membrane</keyword>
<keyword evidence="4 9" id="KW-1003">Cell membrane</keyword>
<evidence type="ECO:0000256" key="9">
    <source>
        <dbReference type="RuleBase" id="RU361157"/>
    </source>
</evidence>
<feature type="domain" description="ABC transmembrane type-2" evidence="10">
    <location>
        <begin position="32"/>
        <end position="250"/>
    </location>
</feature>
<dbReference type="AlphaFoldDB" id="A0A163SZH3"/>
<dbReference type="InterPro" id="IPR047817">
    <property type="entry name" value="ABC2_TM_bact-type"/>
</dbReference>
<keyword evidence="3 9" id="KW-0813">Transport</keyword>
<reference evidence="12" key="1">
    <citation type="submission" date="2016-01" db="EMBL/GenBank/DDBJ databases">
        <title>Draft genome of Chromobacterium sp. F49.</title>
        <authorList>
            <person name="Hong K.W."/>
        </authorList>
    </citation>
    <scope>NUCLEOTIDE SEQUENCE [LARGE SCALE GENOMIC DNA]</scope>
    <source>
        <strain evidence="12">M63</strain>
    </source>
</reference>
<dbReference type="EMBL" id="LQRA01000121">
    <property type="protein sequence ID" value="KZE70490.1"/>
    <property type="molecule type" value="Genomic_DNA"/>
</dbReference>
<feature type="transmembrane region" description="Helical" evidence="9">
    <location>
        <begin position="228"/>
        <end position="247"/>
    </location>
</feature>
<dbReference type="GO" id="GO:0043190">
    <property type="term" value="C:ATP-binding cassette (ABC) transporter complex"/>
    <property type="evidence" value="ECO:0007669"/>
    <property type="project" value="InterPro"/>
</dbReference>
<comment type="caution">
    <text evidence="11">The sequence shown here is derived from an EMBL/GenBank/DDBJ whole genome shotgun (WGS) entry which is preliminary data.</text>
</comment>
<dbReference type="Pfam" id="PF01061">
    <property type="entry name" value="ABC2_membrane"/>
    <property type="match status" value="1"/>
</dbReference>
<feature type="transmembrane region" description="Helical" evidence="9">
    <location>
        <begin position="174"/>
        <end position="192"/>
    </location>
</feature>
<accession>A0A163SZH3</accession>
<keyword evidence="8 9" id="KW-0472">Membrane</keyword>
<comment type="subcellular location">
    <subcellularLocation>
        <location evidence="1">Cell inner membrane</location>
        <topology evidence="1">Multi-pass membrane protein</topology>
    </subcellularLocation>
    <subcellularLocation>
        <location evidence="9">Cell membrane</location>
        <topology evidence="9">Multi-pass membrane protein</topology>
    </subcellularLocation>
</comment>
<feature type="transmembrane region" description="Helical" evidence="9">
    <location>
        <begin position="31"/>
        <end position="56"/>
    </location>
</feature>
<evidence type="ECO:0000256" key="7">
    <source>
        <dbReference type="ARBA" id="ARBA00022989"/>
    </source>
</evidence>
<dbReference type="PANTHER" id="PTHR30413">
    <property type="entry name" value="INNER MEMBRANE TRANSPORT PERMEASE"/>
    <property type="match status" value="1"/>
</dbReference>
<dbReference type="RefSeq" id="WP_063188453.1">
    <property type="nucleotide sequence ID" value="NZ_LQRA01000121.1"/>
</dbReference>
<feature type="transmembrane region" description="Helical" evidence="9">
    <location>
        <begin position="140"/>
        <end position="167"/>
    </location>
</feature>
<feature type="transmembrane region" description="Helical" evidence="9">
    <location>
        <begin position="107"/>
        <end position="134"/>
    </location>
</feature>
<dbReference type="PANTHER" id="PTHR30413:SF8">
    <property type="entry name" value="TRANSPORT PERMEASE PROTEIN"/>
    <property type="match status" value="1"/>
</dbReference>
<evidence type="ECO:0000313" key="12">
    <source>
        <dbReference type="Proteomes" id="UP000076563"/>
    </source>
</evidence>
<comment type="similarity">
    <text evidence="2 9">Belongs to the ABC-2 integral membrane protein family.</text>
</comment>
<protein>
    <recommendedName>
        <fullName evidence="9">Transport permease protein</fullName>
    </recommendedName>
</protein>
<dbReference type="Proteomes" id="UP000076563">
    <property type="component" value="Unassembled WGS sequence"/>
</dbReference>
<evidence type="ECO:0000259" key="10">
    <source>
        <dbReference type="PROSITE" id="PS51012"/>
    </source>
</evidence>
<feature type="transmembrane region" description="Helical" evidence="9">
    <location>
        <begin position="76"/>
        <end position="95"/>
    </location>
</feature>
<gene>
    <name evidence="11" type="ORF">AV654_06290</name>
</gene>
<evidence type="ECO:0000256" key="4">
    <source>
        <dbReference type="ARBA" id="ARBA00022475"/>
    </source>
</evidence>
<dbReference type="PRINTS" id="PR00164">
    <property type="entry name" value="ABC2TRNSPORT"/>
</dbReference>
<keyword evidence="12" id="KW-1185">Reference proteome</keyword>
<dbReference type="InterPro" id="IPR000412">
    <property type="entry name" value="ABC_2_transport"/>
</dbReference>